<name>A0A1H1QC51_9MICO</name>
<dbReference type="OrthoDB" id="5242307at2"/>
<dbReference type="RefSeq" id="WP_092666693.1">
    <property type="nucleotide sequence ID" value="NZ_LT629734.1"/>
</dbReference>
<dbReference type="PROSITE" id="PS51257">
    <property type="entry name" value="PROKAR_LIPOPROTEIN"/>
    <property type="match status" value="1"/>
</dbReference>
<dbReference type="AlphaFoldDB" id="A0A1H1QC51"/>
<keyword evidence="2" id="KW-0732">Signal</keyword>
<dbReference type="EMBL" id="LT629734">
    <property type="protein sequence ID" value="SDS21072.1"/>
    <property type="molecule type" value="Genomic_DNA"/>
</dbReference>
<feature type="signal peptide" evidence="2">
    <location>
        <begin position="1"/>
        <end position="21"/>
    </location>
</feature>
<reference evidence="4" key="1">
    <citation type="submission" date="2016-10" db="EMBL/GenBank/DDBJ databases">
        <authorList>
            <person name="Varghese N."/>
            <person name="Submissions S."/>
        </authorList>
    </citation>
    <scope>NUCLEOTIDE SEQUENCE [LARGE SCALE GENOMIC DNA]</scope>
    <source>
        <strain evidence="4">DSM 22965</strain>
    </source>
</reference>
<dbReference type="Proteomes" id="UP000199649">
    <property type="component" value="Chromosome I"/>
</dbReference>
<dbReference type="STRING" id="684552.SAMN04489719_1799"/>
<organism evidence="3 4">
    <name type="scientific">Agrococcus carbonis</name>
    <dbReference type="NCBI Taxonomy" id="684552"/>
    <lineage>
        <taxon>Bacteria</taxon>
        <taxon>Bacillati</taxon>
        <taxon>Actinomycetota</taxon>
        <taxon>Actinomycetes</taxon>
        <taxon>Micrococcales</taxon>
        <taxon>Microbacteriaceae</taxon>
        <taxon>Agrococcus</taxon>
    </lineage>
</organism>
<sequence>MATLRPAAVAAPALIALLALAGCAPAAPQATAPPVATAPATTSASPTPIGTPAQEEPSSSPTEASGVAVPADWQRFDLGDGHTSWSMPADWTADITTEVIEGRADWTDHRGLVRDAAGIPMLRFEAVGSGGQYATDFSPCERPEAEVLESLPLGEHVVDPGAAAVAVAYAGDDGRVVFAAGVSENDAEGACEPGILALYQEDGPAGYDYLLLQIVADDGLAYPSFASFEAARAYLETDEYGDIRTVLASFASR</sequence>
<keyword evidence="4" id="KW-1185">Reference proteome</keyword>
<feature type="region of interest" description="Disordered" evidence="1">
    <location>
        <begin position="28"/>
        <end position="67"/>
    </location>
</feature>
<accession>A0A1H1QC51</accession>
<protein>
    <submittedName>
        <fullName evidence="3">Uncharacterized protein</fullName>
    </submittedName>
</protein>
<evidence type="ECO:0000313" key="3">
    <source>
        <dbReference type="EMBL" id="SDS21072.1"/>
    </source>
</evidence>
<gene>
    <name evidence="3" type="ORF">SAMN04489719_1799</name>
</gene>
<evidence type="ECO:0000256" key="1">
    <source>
        <dbReference type="SAM" id="MobiDB-lite"/>
    </source>
</evidence>
<proteinExistence type="predicted"/>
<evidence type="ECO:0000256" key="2">
    <source>
        <dbReference type="SAM" id="SignalP"/>
    </source>
</evidence>
<feature type="chain" id="PRO_5039660888" evidence="2">
    <location>
        <begin position="22"/>
        <end position="253"/>
    </location>
</feature>
<evidence type="ECO:0000313" key="4">
    <source>
        <dbReference type="Proteomes" id="UP000199649"/>
    </source>
</evidence>
<feature type="compositionally biased region" description="Low complexity" evidence="1">
    <location>
        <begin position="28"/>
        <end position="53"/>
    </location>
</feature>